<dbReference type="FunFam" id="3.10.10.10:FF:000014">
    <property type="entry name" value="Uncharacterized protein"/>
    <property type="match status" value="1"/>
</dbReference>
<keyword evidence="11" id="KW-0511">Multifunctional enzyme</keyword>
<evidence type="ECO:0000256" key="5">
    <source>
        <dbReference type="ARBA" id="ARBA00022759"/>
    </source>
</evidence>
<reference evidence="16 17" key="2">
    <citation type="journal article" date="2010" name="Nucleic Acids Res.">
        <title>BeetleBase in 2010: revisions to provide comprehensive genomic information for Tribolium castaneum.</title>
        <authorList>
            <person name="Kim H.S."/>
            <person name="Murphy T."/>
            <person name="Xia J."/>
            <person name="Caragea D."/>
            <person name="Park Y."/>
            <person name="Beeman R.W."/>
            <person name="Lorenzen M.D."/>
            <person name="Butcher S."/>
            <person name="Manak J.R."/>
            <person name="Brown S.J."/>
        </authorList>
    </citation>
    <scope>NUCLEOTIDE SEQUENCE [LARGE SCALE GENOMIC DNA]</scope>
    <source>
        <strain evidence="16 17">Georgia GA2</strain>
    </source>
</reference>
<keyword evidence="9" id="KW-0229">DNA integration</keyword>
<evidence type="ECO:0000259" key="13">
    <source>
        <dbReference type="PROSITE" id="PS50175"/>
    </source>
</evidence>
<feature type="compositionally biased region" description="Basic and acidic residues" evidence="12">
    <location>
        <begin position="314"/>
        <end position="342"/>
    </location>
</feature>
<evidence type="ECO:0000256" key="8">
    <source>
        <dbReference type="ARBA" id="ARBA00022884"/>
    </source>
</evidence>
<dbReference type="CDD" id="cd01647">
    <property type="entry name" value="RT_LTR"/>
    <property type="match status" value="2"/>
</dbReference>
<dbReference type="FunFam" id="3.30.70.270:FF:000045">
    <property type="entry name" value="Transposon Tf2-7 polyprotein"/>
    <property type="match status" value="2"/>
</dbReference>
<feature type="domain" description="Reverse transcriptase" evidence="14">
    <location>
        <begin position="2203"/>
        <end position="2382"/>
    </location>
</feature>
<protein>
    <recommendedName>
        <fullName evidence="1">RNA-directed DNA polymerase</fullName>
        <ecNumber evidence="1">2.7.7.49</ecNumber>
    </recommendedName>
</protein>
<dbReference type="GO" id="GO:0003723">
    <property type="term" value="F:RNA binding"/>
    <property type="evidence" value="ECO:0007669"/>
    <property type="project" value="UniProtKB-KW"/>
</dbReference>
<evidence type="ECO:0000256" key="9">
    <source>
        <dbReference type="ARBA" id="ARBA00022908"/>
    </source>
</evidence>
<dbReference type="Proteomes" id="UP000007266">
    <property type="component" value="Unassembled WGS sequence"/>
</dbReference>
<feature type="compositionally biased region" description="Pro residues" evidence="12">
    <location>
        <begin position="1578"/>
        <end position="1588"/>
    </location>
</feature>
<dbReference type="InterPro" id="IPR000477">
    <property type="entry name" value="RT_dom"/>
</dbReference>
<dbReference type="GO" id="GO:0003964">
    <property type="term" value="F:RNA-directed DNA polymerase activity"/>
    <property type="evidence" value="ECO:0007669"/>
    <property type="project" value="UniProtKB-KW"/>
</dbReference>
<dbReference type="InterPro" id="IPR001969">
    <property type="entry name" value="Aspartic_peptidase_AS"/>
</dbReference>
<dbReference type="FunFam" id="2.40.70.10:FF:000189">
    <property type="entry name" value="Uncharacterized protein"/>
    <property type="match status" value="2"/>
</dbReference>
<dbReference type="SUPFAM" id="SSF56672">
    <property type="entry name" value="DNA/RNA polymerases"/>
    <property type="match status" value="3"/>
</dbReference>
<feature type="domain" description="Integrase catalytic" evidence="15">
    <location>
        <begin position="1233"/>
        <end position="1396"/>
    </location>
</feature>
<keyword evidence="8" id="KW-0694">RNA-binding</keyword>
<accession>A0A139W9S2</accession>
<feature type="compositionally biased region" description="Low complexity" evidence="12">
    <location>
        <begin position="1597"/>
        <end position="1607"/>
    </location>
</feature>
<evidence type="ECO:0000256" key="10">
    <source>
        <dbReference type="ARBA" id="ARBA00022918"/>
    </source>
</evidence>
<dbReference type="InterPro" id="IPR041588">
    <property type="entry name" value="Integrase_H2C2"/>
</dbReference>
<evidence type="ECO:0000313" key="17">
    <source>
        <dbReference type="Proteomes" id="UP000007266"/>
    </source>
</evidence>
<dbReference type="InterPro" id="IPR001995">
    <property type="entry name" value="Peptidase_A2_cat"/>
</dbReference>
<evidence type="ECO:0000259" key="14">
    <source>
        <dbReference type="PROSITE" id="PS50878"/>
    </source>
</evidence>
<dbReference type="Gene3D" id="3.30.420.10">
    <property type="entry name" value="Ribonuclease H-like superfamily/Ribonuclease H"/>
    <property type="match status" value="2"/>
</dbReference>
<dbReference type="EC" id="2.7.7.49" evidence="1"/>
<evidence type="ECO:0000259" key="15">
    <source>
        <dbReference type="PROSITE" id="PS50994"/>
    </source>
</evidence>
<dbReference type="InterPro" id="IPR018061">
    <property type="entry name" value="Retropepsins"/>
</dbReference>
<dbReference type="GO" id="GO:0004190">
    <property type="term" value="F:aspartic-type endopeptidase activity"/>
    <property type="evidence" value="ECO:0007669"/>
    <property type="project" value="InterPro"/>
</dbReference>
<dbReference type="CDD" id="cd01650">
    <property type="entry name" value="RT_nLTR_like"/>
    <property type="match status" value="1"/>
</dbReference>
<dbReference type="PANTHER" id="PTHR37984">
    <property type="entry name" value="PROTEIN CBG26694"/>
    <property type="match status" value="1"/>
</dbReference>
<dbReference type="EMBL" id="KQ972067">
    <property type="protein sequence ID" value="KYB24656.1"/>
    <property type="molecule type" value="Genomic_DNA"/>
</dbReference>
<dbReference type="Pfam" id="PF17919">
    <property type="entry name" value="RT_RNaseH_2"/>
    <property type="match status" value="1"/>
</dbReference>
<evidence type="ECO:0000256" key="12">
    <source>
        <dbReference type="SAM" id="MobiDB-lite"/>
    </source>
</evidence>
<feature type="compositionally biased region" description="Basic and acidic residues" evidence="12">
    <location>
        <begin position="1774"/>
        <end position="1802"/>
    </location>
</feature>
<dbReference type="Pfam" id="PF17921">
    <property type="entry name" value="Integrase_H2C2"/>
    <property type="match status" value="2"/>
</dbReference>
<dbReference type="FunFam" id="3.30.420.10:FF:000032">
    <property type="entry name" value="Retrovirus-related Pol polyprotein from transposon 297-like Protein"/>
    <property type="match status" value="2"/>
</dbReference>
<feature type="domain" description="Peptidase A2" evidence="13">
    <location>
        <begin position="1974"/>
        <end position="2058"/>
    </location>
</feature>
<dbReference type="CDD" id="cd00303">
    <property type="entry name" value="retropepsin_like"/>
    <property type="match status" value="2"/>
</dbReference>
<dbReference type="PROSITE" id="PS50175">
    <property type="entry name" value="ASP_PROT_RETROV"/>
    <property type="match status" value="2"/>
</dbReference>
<dbReference type="SUPFAM" id="SSF50630">
    <property type="entry name" value="Acid proteases"/>
    <property type="match status" value="2"/>
</dbReference>
<gene>
    <name evidence="16" type="primary">AUGUSTUS-3.0.2_31715</name>
    <name evidence="16" type="ORF">TcasGA2_TC031715</name>
</gene>
<dbReference type="InParanoid" id="A0A139W9S2"/>
<dbReference type="InterPro" id="IPR001584">
    <property type="entry name" value="Integrase_cat-core"/>
</dbReference>
<dbReference type="PANTHER" id="PTHR37984:SF5">
    <property type="entry name" value="PROTEIN NYNRIN-LIKE"/>
    <property type="match status" value="1"/>
</dbReference>
<dbReference type="Gene3D" id="3.10.10.10">
    <property type="entry name" value="HIV Type 1 Reverse Transcriptase, subunit A, domain 1"/>
    <property type="match status" value="2"/>
</dbReference>
<keyword evidence="2" id="KW-0808">Transferase</keyword>
<dbReference type="PROSITE" id="PS50994">
    <property type="entry name" value="INTEGRASE"/>
    <property type="match status" value="2"/>
</dbReference>
<keyword evidence="5" id="KW-0255">Endonuclease</keyword>
<evidence type="ECO:0000256" key="7">
    <source>
        <dbReference type="ARBA" id="ARBA00022842"/>
    </source>
</evidence>
<reference evidence="16 17" key="1">
    <citation type="journal article" date="2008" name="Nature">
        <title>The genome of the model beetle and pest Tribolium castaneum.</title>
        <authorList>
            <consortium name="Tribolium Genome Sequencing Consortium"/>
            <person name="Richards S."/>
            <person name="Gibbs R.A."/>
            <person name="Weinstock G.M."/>
            <person name="Brown S.J."/>
            <person name="Denell R."/>
            <person name="Beeman R.W."/>
            <person name="Gibbs R."/>
            <person name="Beeman R.W."/>
            <person name="Brown S.J."/>
            <person name="Bucher G."/>
            <person name="Friedrich M."/>
            <person name="Grimmelikhuijzen C.J."/>
            <person name="Klingler M."/>
            <person name="Lorenzen M."/>
            <person name="Richards S."/>
            <person name="Roth S."/>
            <person name="Schroder R."/>
            <person name="Tautz D."/>
            <person name="Zdobnov E.M."/>
            <person name="Muzny D."/>
            <person name="Gibbs R.A."/>
            <person name="Weinstock G.M."/>
            <person name="Attaway T."/>
            <person name="Bell S."/>
            <person name="Buhay C.J."/>
            <person name="Chandrabose M.N."/>
            <person name="Chavez D."/>
            <person name="Clerk-Blankenburg K.P."/>
            <person name="Cree A."/>
            <person name="Dao M."/>
            <person name="Davis C."/>
            <person name="Chacko J."/>
            <person name="Dinh H."/>
            <person name="Dugan-Rocha S."/>
            <person name="Fowler G."/>
            <person name="Garner T.T."/>
            <person name="Garnes J."/>
            <person name="Gnirke A."/>
            <person name="Hawes A."/>
            <person name="Hernandez J."/>
            <person name="Hines S."/>
            <person name="Holder M."/>
            <person name="Hume J."/>
            <person name="Jhangiani S.N."/>
            <person name="Joshi V."/>
            <person name="Khan Z.M."/>
            <person name="Jackson L."/>
            <person name="Kovar C."/>
            <person name="Kowis A."/>
            <person name="Lee S."/>
            <person name="Lewis L.R."/>
            <person name="Margolis J."/>
            <person name="Morgan M."/>
            <person name="Nazareth L.V."/>
            <person name="Nguyen N."/>
            <person name="Okwuonu G."/>
            <person name="Parker D."/>
            <person name="Richards S."/>
            <person name="Ruiz S.J."/>
            <person name="Santibanez J."/>
            <person name="Savard J."/>
            <person name="Scherer S.E."/>
            <person name="Schneider B."/>
            <person name="Sodergren E."/>
            <person name="Tautz D."/>
            <person name="Vattahil S."/>
            <person name="Villasana D."/>
            <person name="White C.S."/>
            <person name="Wright R."/>
            <person name="Park Y."/>
            <person name="Beeman R.W."/>
            <person name="Lord J."/>
            <person name="Oppert B."/>
            <person name="Lorenzen M."/>
            <person name="Brown S."/>
            <person name="Wang L."/>
            <person name="Savard J."/>
            <person name="Tautz D."/>
            <person name="Richards S."/>
            <person name="Weinstock G."/>
            <person name="Gibbs R.A."/>
            <person name="Liu Y."/>
            <person name="Worley K."/>
            <person name="Weinstock G."/>
            <person name="Elsik C.G."/>
            <person name="Reese J.T."/>
            <person name="Elhaik E."/>
            <person name="Landan G."/>
            <person name="Graur D."/>
            <person name="Arensburger P."/>
            <person name="Atkinson P."/>
            <person name="Beeman R.W."/>
            <person name="Beidler J."/>
            <person name="Brown S.J."/>
            <person name="Demuth J.P."/>
            <person name="Drury D.W."/>
            <person name="Du Y.Z."/>
            <person name="Fujiwara H."/>
            <person name="Lorenzen M."/>
            <person name="Maselli V."/>
            <person name="Osanai M."/>
            <person name="Park Y."/>
            <person name="Robertson H.M."/>
            <person name="Tu Z."/>
            <person name="Wang J.J."/>
            <person name="Wang S."/>
            <person name="Richards S."/>
            <person name="Song H."/>
            <person name="Zhang L."/>
            <person name="Sodergren E."/>
            <person name="Werner D."/>
            <person name="Stanke M."/>
            <person name="Morgenstern B."/>
            <person name="Solovyev V."/>
            <person name="Kosarev P."/>
            <person name="Brown G."/>
            <person name="Chen H.C."/>
            <person name="Ermolaeva O."/>
            <person name="Hlavina W."/>
            <person name="Kapustin Y."/>
            <person name="Kiryutin B."/>
            <person name="Kitts P."/>
            <person name="Maglott D."/>
            <person name="Pruitt K."/>
            <person name="Sapojnikov V."/>
            <person name="Souvorov A."/>
            <person name="Mackey A.J."/>
            <person name="Waterhouse R.M."/>
            <person name="Wyder S."/>
            <person name="Zdobnov E.M."/>
            <person name="Zdobnov E.M."/>
            <person name="Wyder S."/>
            <person name="Kriventseva E.V."/>
            <person name="Kadowaki T."/>
            <person name="Bork P."/>
            <person name="Aranda M."/>
            <person name="Bao R."/>
            <person name="Beermann A."/>
            <person name="Berns N."/>
            <person name="Bolognesi R."/>
            <person name="Bonneton F."/>
            <person name="Bopp D."/>
            <person name="Brown S.J."/>
            <person name="Bucher G."/>
            <person name="Butts T."/>
            <person name="Chaumot A."/>
            <person name="Denell R.E."/>
            <person name="Ferrier D.E."/>
            <person name="Friedrich M."/>
            <person name="Gordon C.M."/>
            <person name="Jindra M."/>
            <person name="Klingler M."/>
            <person name="Lan Q."/>
            <person name="Lattorff H.M."/>
            <person name="Laudet V."/>
            <person name="von Levetsow C."/>
            <person name="Liu Z."/>
            <person name="Lutz R."/>
            <person name="Lynch J.A."/>
            <person name="da Fonseca R.N."/>
            <person name="Posnien N."/>
            <person name="Reuter R."/>
            <person name="Roth S."/>
            <person name="Savard J."/>
            <person name="Schinko J.B."/>
            <person name="Schmitt C."/>
            <person name="Schoppmeier M."/>
            <person name="Schroder R."/>
            <person name="Shippy T.D."/>
            <person name="Simonnet F."/>
            <person name="Marques-Souza H."/>
            <person name="Tautz D."/>
            <person name="Tomoyasu Y."/>
            <person name="Trauner J."/>
            <person name="Van der Zee M."/>
            <person name="Vervoort M."/>
            <person name="Wittkopp N."/>
            <person name="Wimmer E.A."/>
            <person name="Yang X."/>
            <person name="Jones A.K."/>
            <person name="Sattelle D.B."/>
            <person name="Ebert P.R."/>
            <person name="Nelson D."/>
            <person name="Scott J.G."/>
            <person name="Beeman R.W."/>
            <person name="Muthukrishnan S."/>
            <person name="Kramer K.J."/>
            <person name="Arakane Y."/>
            <person name="Beeman R.W."/>
            <person name="Zhu Q."/>
            <person name="Hogenkamp D."/>
            <person name="Dixit R."/>
            <person name="Oppert B."/>
            <person name="Jiang H."/>
            <person name="Zou Z."/>
            <person name="Marshall J."/>
            <person name="Elpidina E."/>
            <person name="Vinokurov K."/>
            <person name="Oppert C."/>
            <person name="Zou Z."/>
            <person name="Evans J."/>
            <person name="Lu Z."/>
            <person name="Zhao P."/>
            <person name="Sumathipala N."/>
            <person name="Altincicek B."/>
            <person name="Vilcinskas A."/>
            <person name="Williams M."/>
            <person name="Hultmark D."/>
            <person name="Hetru C."/>
            <person name="Jiang H."/>
            <person name="Grimmelikhuijzen C.J."/>
            <person name="Hauser F."/>
            <person name="Cazzamali G."/>
            <person name="Williamson M."/>
            <person name="Park Y."/>
            <person name="Li B."/>
            <person name="Tanaka Y."/>
            <person name="Predel R."/>
            <person name="Neupert S."/>
            <person name="Schachtner J."/>
            <person name="Verleyen P."/>
            <person name="Raible F."/>
            <person name="Bork P."/>
            <person name="Friedrich M."/>
            <person name="Walden K.K."/>
            <person name="Robertson H.M."/>
            <person name="Angeli S."/>
            <person name="Foret S."/>
            <person name="Bucher G."/>
            <person name="Schuetz S."/>
            <person name="Maleszka R."/>
            <person name="Wimmer E.A."/>
            <person name="Beeman R.W."/>
            <person name="Lorenzen M."/>
            <person name="Tomoyasu Y."/>
            <person name="Miller S.C."/>
            <person name="Grossmann D."/>
            <person name="Bucher G."/>
        </authorList>
    </citation>
    <scope>NUCLEOTIDE SEQUENCE [LARGE SCALE GENOMIC DNA]</scope>
    <source>
        <strain evidence="16 17">Georgia GA2</strain>
    </source>
</reference>
<dbReference type="PROSITE" id="PS00141">
    <property type="entry name" value="ASP_PROTEASE"/>
    <property type="match status" value="2"/>
</dbReference>
<dbReference type="InterPro" id="IPR041577">
    <property type="entry name" value="RT_RNaseH_2"/>
</dbReference>
<keyword evidence="7" id="KW-0460">Magnesium</keyword>
<evidence type="ECO:0000256" key="11">
    <source>
        <dbReference type="ARBA" id="ARBA00023268"/>
    </source>
</evidence>
<dbReference type="FunFam" id="1.10.340.70:FF:000014">
    <property type="entry name" value="Uncharacterized protein"/>
    <property type="match status" value="2"/>
</dbReference>
<dbReference type="Pfam" id="PF17917">
    <property type="entry name" value="RT_RNaseH"/>
    <property type="match status" value="2"/>
</dbReference>
<dbReference type="eggNOG" id="KOG0017">
    <property type="taxonomic scope" value="Eukaryota"/>
</dbReference>
<dbReference type="InterPro" id="IPR050951">
    <property type="entry name" value="Retrovirus_Pol_polyprotein"/>
</dbReference>
<feature type="compositionally biased region" description="Low complexity" evidence="12">
    <location>
        <begin position="104"/>
        <end position="114"/>
    </location>
</feature>
<proteinExistence type="predicted"/>
<feature type="region of interest" description="Disordered" evidence="12">
    <location>
        <begin position="1532"/>
        <end position="1607"/>
    </location>
</feature>
<feature type="domain" description="Reverse transcriptase" evidence="14">
    <location>
        <begin position="705"/>
        <end position="884"/>
    </location>
</feature>
<dbReference type="GO" id="GO:0006508">
    <property type="term" value="P:proteolysis"/>
    <property type="evidence" value="ECO:0007669"/>
    <property type="project" value="InterPro"/>
</dbReference>
<sequence length="3446" mass="393238">MENNRNTGNAGAPPQEMPTWFVRWLNSQQPRNAPNFAAPSTSTAVQRPLAVLQVRPSTSAAADADGWQVTPLPSDGTTSPEPDPEIPVAPESAPLSSPLVQEPGSSTTSATSGAVMASPPMPITTDNVAAISGVLRSLLERPLPAPERPYFEGLKRQNPVKFLRAIEEYGRSFGLDSQRLLGVAMDCLKGNAKHWTGIFQKKWRGYEDFRRDFLRTYWSAKRQRDIRFQIATGRYDETRGTMLSHFAYYVDMANMLTTPLAEEVLLDELLRHFPERIQSLWVLEKICTTTDAAEFLAAQEIPGQNPGDKTNIAPRERPRATDHQLRNEPKRPRPNIDRHEVTRPAAPANRGNGFQKRSRDNQQWRNNQPSTSNNRWHNNNGNNSNNHWRKNNPNDNRNNTSSRAQERGLRYSGQQHGPQSDSRNQQSRTGEKRKRSTSSQSTEGENDARPRASQVKLNVFFIIKSAVAGNNNKQRVVPEIKIQISQQQSVTALLDTGSEVSCISEEVWSKLIETGNKPPTLPVTSIHLRGAIGQRSCQVVIQCYLEIKIDEHLYPVVALVVKNLIKPTILGADWLNEQRAVIDFDNNEILLRNGEKHHSFPFRKTTEIPPEPEDYVEDLVGHIEVNHSAPITTCNKKQHLESPSALQAKVDPLKIPEAEKRKLIHLLQEYRCIFSSRPGLTHKYTHEIKLHDKIPFLKRPYPEMLDLGVIKREASPYASPMTVVKKKDGTVRICLDARMINSKMIADCESPPAADELLRRFHGVRYMSTIDLRSSYWQIPLSPESRQYTAFLYNGRSYTYQVLPFGLKTAVGSFSRAMDVVLGTEVREFVVNYIDDLLVASETLNEHLEHLRQVFEKLKQARMTINLEKSNFIQKEVKFLGHILTINGIKADPEKVSAIRNFPVPQKTKHVRAFLGLFNFYRKFCARYSAATQDLNKLLRKGEKWRWGRNEQKAFDRVKDLFLEAVLLHYPDPNKIFYEDGSRGVIAFASRSLKGPELNYTTTEKELLGVIFALHKFRIYIQATKIIIRTDHQALKFLSRCRLLSERLTRWTLILGQYDYEIELVKGKDNVVADILSRYPSDGEASYEYPREQPIVAMFEVNNTPEILQLMSDLKRHQSDDPVLSQIIANKQSGAAAPDARTQRVWSQYNFTNNVLVHRSKNSNDVCLAIPESLVIKLVDYHHQLLGHFGATKVYNSMKREYYWPNMYRTIKKRLRSCDLCQKTKSSNRPHQGPLTPILYDHIGDLVCVDFYGPLPTGRLGASYVFVVIDVFSKFLKLYPLRKATAKIAAKRLIEDFSGYIKPKCVLSDHGTQFISNTWQNSLRAADIQPTLSSIRHPESNPSERVMRELGRIFRAYCRENHASWVNHLSNIEDCLNYVPHISTGFSPYEILYGRTPPNPLDAVTLGLLPVRPPLTREEIHEKARENLRHHANLRQKNQKGEVTVLKIEDWVLLKNKVTSDTRTHQFAKFMPLYSGPTPIYLIVRYPRLKVVDMENNRNTGNAGAPPQEMPTWFVRWLNSQQPRNVPNFAAPSTSTAVQRPQAVLQVRPSTSAAADADGWQVTPLPSDGTTSPEPDPEIPVAPEPAPLASPLVQEPGSSTTSATSGAVMASPPMPITTDNVAAISGVLRSLLDRPLPAPERPSFEGLKRQNSYEPLKNMDKKWRGYEDFRRDFLRTYWSAKRQRDIRFQIATGRYDETRGTMLSHFAYYVDMANMLTTPLSEEVLLDELLRHFPERIQSLWVLEKICTTTDAAEFLAAQEIQGQNPGEKTNIAPRERPRATDHQLRNEPKRPRPNIDRHEVTRPAAPANRGNGFQKRSSDNQQWRNNQPSTSNNRWHNNNESNSNNHWRNNQPSTSNNRWHNNNGNNSNNHWRKNNPNDNRNNTSSRAQGRGLKYSGQQHGPQSDSRNQQLRTGEKRKRSTSSQSTEGENDARPRASQVKLNVFSIIKSAAAGNNNIQRVVPEIKIQISQQQSVTALLDTGSEVSCISEEVWSKLIETGNKPPTLPVTSIHLRGAIGQRSCQVVIQCYLEIKIDEHLYPVVALVVKNLIKPTILGADWLNEQRAVIDFDNNEILLRNGEKHHSFPFRKTTEIPPEPEDYVEDLVGHIEVNHSAPITTCNKKQHLESPSALQAKVDPLKIPEAEKRKLIHLLQEYRCIFSSRPGLTHKYTHEIKLHDKTPFLKRPYPVPFALRPAVDATIQEMLDLGVIKREASPYASPMTVVKKKDGTVRICLDARMINSKMIADCESPPAADELLRRFHGIRYMSTIDLRSSYWQIPLSPESRQYTAFLYNGRSYTYQVLPFGLKTAVGSFSRAMDVVLGTEVREFVVNYIDDLLVASETLNEHLEHLRQVFEKLKQARMTINLEKSNFIQKEVKFLGHILTINGIKADPEKVSAIRNFPVPQKTKHVRAFLGLFNFYRKFCARYSAATQDLNKLLRKGEKWRWGRNEQEAFDRVKDLFLEAVLLHYPDPNKIFYVQTDSSGYGLGAELYQIQEDGSREKELLGVIFVLHKFRIYIQATKIIIRTDHQALKFLSRCRLFSERLTRWTLILGQYDYEIELVKGKDNVVADILSRYPSDGEASYEYPRVQPIVAMFEVNNTPEILQLMSDLKQHQSDDPVLSQIIANKQSGAAAPDARTQRVWSQYNFTNNVLVHRSQNSNDVCLAIPESLVIKLVDYHNQLLGHFGATKVYNSMKREYYWPNMYRTIKKRLRSCDLCQKTKSSNHPHQGPLTPILYDHIGDLVCVDFYGPLPTGRLGASYVFVVIDVFSKFLKIYPLRKATAKIAAKRLIEVFSGYIKPKCVLSDHGTQFISNTWQNSLRAADIQPTLSSIRHPESNPSERVMRELGRIFRAYCRENHASWVNHLSNIEDCLNYVPHISTGFSPYEILYGRTPPNPLDTVTSGLLPVRPPLTREEIHEKARENLRHHANLRQKNQKGEVTVLKIEDWVLLKNKVTSDTRTHQFAKFMPLYSGPYKIIAKPHPNTYQIADPVTNEIKDIILETNPKKTSGPDKISNKALKLIAKKAIVKLVTIINGILRLRYFPTQWKHASVILIPKPGKDPTYPQNYRPISLLSNISKVAEKVIFLRILKDLATTNSIPPEQFGFRAAHETNLQLLRVTELITRNFNTRQHTGLILFYDKKAFDNVWHTGLVIKMCKSKINLKIVQLIQSFLHNRSFQVCFENHLSSVRQITAGVPQGSVLSPTLYNIYTHDVPKHPKTDLALYADDTAIIATSRSPQLITQRLQEHTDSLINYYAKINLNKTQAILFTKRRASQHQNILINNQAIEWIKQIKYMGLTLDTSLTYKTHLINAANKTKSALKSLNSLLCRKTHLNLANKRLLYLSTLRPILSYASPCWGSAASSNLSHILTVQNKIIRQISNAPWFIRNKNLEKDLKIPNLKDFIKKLNQDFANRTGTSNNPSLTYTIDYDTKTSFKYTRPLQSCMQ</sequence>
<evidence type="ECO:0000256" key="6">
    <source>
        <dbReference type="ARBA" id="ARBA00022801"/>
    </source>
</evidence>
<dbReference type="InterPro" id="IPR021109">
    <property type="entry name" value="Peptidase_aspartic_dom_sf"/>
</dbReference>
<evidence type="ECO:0000256" key="3">
    <source>
        <dbReference type="ARBA" id="ARBA00022695"/>
    </source>
</evidence>
<keyword evidence="6" id="KW-0378">Hydrolase</keyword>
<feature type="region of interest" description="Disordered" evidence="12">
    <location>
        <begin position="55"/>
        <end position="114"/>
    </location>
</feature>
<evidence type="ECO:0000256" key="1">
    <source>
        <dbReference type="ARBA" id="ARBA00012493"/>
    </source>
</evidence>
<evidence type="ECO:0000256" key="2">
    <source>
        <dbReference type="ARBA" id="ARBA00022679"/>
    </source>
</evidence>
<keyword evidence="3" id="KW-0548">Nucleotidyltransferase</keyword>
<dbReference type="Gene3D" id="1.10.340.70">
    <property type="match status" value="2"/>
</dbReference>
<feature type="region of interest" description="Disordered" evidence="12">
    <location>
        <begin position="1759"/>
        <end position="1936"/>
    </location>
</feature>
<keyword evidence="10" id="KW-0695">RNA-directed DNA polymerase</keyword>
<keyword evidence="17" id="KW-1185">Reference proteome</keyword>
<dbReference type="Pfam" id="PF00078">
    <property type="entry name" value="RVT_1"/>
    <property type="match status" value="3"/>
</dbReference>
<feature type="region of interest" description="Disordered" evidence="12">
    <location>
        <begin position="298"/>
        <end position="451"/>
    </location>
</feature>
<feature type="domain" description="Peptidase A2" evidence="13">
    <location>
        <begin position="490"/>
        <end position="574"/>
    </location>
</feature>
<dbReference type="InterPro" id="IPR041373">
    <property type="entry name" value="RT_RNaseH"/>
</dbReference>
<dbReference type="Pfam" id="PF00077">
    <property type="entry name" value="RVP"/>
    <property type="match status" value="2"/>
</dbReference>
<dbReference type="InterPro" id="IPR043128">
    <property type="entry name" value="Rev_trsase/Diguanyl_cyclase"/>
</dbReference>
<feature type="compositionally biased region" description="Polar residues" evidence="12">
    <location>
        <begin position="1896"/>
        <end position="1912"/>
    </location>
</feature>
<dbReference type="GO" id="GO:0042575">
    <property type="term" value="C:DNA polymerase complex"/>
    <property type="evidence" value="ECO:0007669"/>
    <property type="project" value="UniProtKB-ARBA"/>
</dbReference>
<dbReference type="PROSITE" id="PS50878">
    <property type="entry name" value="RT_POL"/>
    <property type="match status" value="3"/>
</dbReference>
<evidence type="ECO:0000313" key="16">
    <source>
        <dbReference type="EMBL" id="KYB24656.1"/>
    </source>
</evidence>
<dbReference type="Gene3D" id="2.40.70.10">
    <property type="entry name" value="Acid Proteases"/>
    <property type="match status" value="2"/>
</dbReference>
<dbReference type="InterPro" id="IPR012337">
    <property type="entry name" value="RNaseH-like_sf"/>
</dbReference>
<feature type="domain" description="Reverse transcriptase" evidence="14">
    <location>
        <begin position="3035"/>
        <end position="3299"/>
    </location>
</feature>
<dbReference type="Pfam" id="PF00665">
    <property type="entry name" value="rve"/>
    <property type="match status" value="2"/>
</dbReference>
<name>A0A139W9S2_TRICA</name>
<keyword evidence="4" id="KW-0540">Nuclease</keyword>
<dbReference type="GO" id="GO:0015074">
    <property type="term" value="P:DNA integration"/>
    <property type="evidence" value="ECO:0007669"/>
    <property type="project" value="UniProtKB-KW"/>
</dbReference>
<feature type="compositionally biased region" description="Low complexity" evidence="12">
    <location>
        <begin position="372"/>
        <end position="399"/>
    </location>
</feature>
<feature type="compositionally biased region" description="Polar residues" evidence="12">
    <location>
        <begin position="1820"/>
        <end position="1832"/>
    </location>
</feature>
<dbReference type="GO" id="GO:0004519">
    <property type="term" value="F:endonuclease activity"/>
    <property type="evidence" value="ECO:0007669"/>
    <property type="project" value="UniProtKB-KW"/>
</dbReference>
<dbReference type="CDD" id="cd09274">
    <property type="entry name" value="RNase_HI_RT_Ty3"/>
    <property type="match status" value="2"/>
</dbReference>
<dbReference type="InterPro" id="IPR036397">
    <property type="entry name" value="RNaseH_sf"/>
</dbReference>
<dbReference type="InterPro" id="IPR043502">
    <property type="entry name" value="DNA/RNA_pol_sf"/>
</dbReference>
<feature type="compositionally biased region" description="Polar residues" evidence="12">
    <location>
        <begin position="412"/>
        <end position="428"/>
    </location>
</feature>
<feature type="compositionally biased region" description="Low complexity" evidence="12">
    <location>
        <begin position="1833"/>
        <end position="1883"/>
    </location>
</feature>
<feature type="domain" description="Integrase catalytic" evidence="15">
    <location>
        <begin position="2729"/>
        <end position="2892"/>
    </location>
</feature>
<dbReference type="Gene3D" id="3.30.70.270">
    <property type="match status" value="4"/>
</dbReference>
<organism evidence="16 17">
    <name type="scientific">Tribolium castaneum</name>
    <name type="common">Red flour beetle</name>
    <dbReference type="NCBI Taxonomy" id="7070"/>
    <lineage>
        <taxon>Eukaryota</taxon>
        <taxon>Metazoa</taxon>
        <taxon>Ecdysozoa</taxon>
        <taxon>Arthropoda</taxon>
        <taxon>Hexapoda</taxon>
        <taxon>Insecta</taxon>
        <taxon>Pterygota</taxon>
        <taxon>Neoptera</taxon>
        <taxon>Endopterygota</taxon>
        <taxon>Coleoptera</taxon>
        <taxon>Polyphaga</taxon>
        <taxon>Cucujiformia</taxon>
        <taxon>Tenebrionidae</taxon>
        <taxon>Tenebrionidae incertae sedis</taxon>
        <taxon>Tribolium</taxon>
    </lineage>
</organism>
<dbReference type="SUPFAM" id="SSF53098">
    <property type="entry name" value="Ribonuclease H-like"/>
    <property type="match status" value="2"/>
</dbReference>
<evidence type="ECO:0000256" key="4">
    <source>
        <dbReference type="ARBA" id="ARBA00022722"/>
    </source>
</evidence>